<evidence type="ECO:0000256" key="2">
    <source>
        <dbReference type="ARBA" id="ARBA00022670"/>
    </source>
</evidence>
<dbReference type="GO" id="GO:0046872">
    <property type="term" value="F:metal ion binding"/>
    <property type="evidence" value="ECO:0007669"/>
    <property type="project" value="UniProtKB-KW"/>
</dbReference>
<dbReference type="GO" id="GO:0016020">
    <property type="term" value="C:membrane"/>
    <property type="evidence" value="ECO:0007669"/>
    <property type="project" value="UniProtKB-SubCell"/>
</dbReference>
<comment type="caution">
    <text evidence="11">Lacks conserved residue(s) required for the propagation of feature annotation.</text>
</comment>
<feature type="disulfide bond" evidence="10">
    <location>
        <begin position="260"/>
        <end position="280"/>
    </location>
</feature>
<dbReference type="PROSITE" id="PS50026">
    <property type="entry name" value="EGF_3"/>
    <property type="match status" value="1"/>
</dbReference>
<evidence type="ECO:0000259" key="15">
    <source>
        <dbReference type="PROSITE" id="PS50026"/>
    </source>
</evidence>
<evidence type="ECO:0000313" key="19">
    <source>
        <dbReference type="RefSeq" id="XP_028968697.1"/>
    </source>
</evidence>
<evidence type="ECO:0000256" key="9">
    <source>
        <dbReference type="ARBA" id="ARBA00023157"/>
    </source>
</evidence>
<dbReference type="SUPFAM" id="SSF57552">
    <property type="entry name" value="Blood coagulation inhibitor (disintegrin)"/>
    <property type="match status" value="1"/>
</dbReference>
<evidence type="ECO:0000256" key="4">
    <source>
        <dbReference type="ARBA" id="ARBA00022801"/>
    </source>
</evidence>
<feature type="active site" evidence="12">
    <location>
        <position position="134"/>
    </location>
</feature>
<evidence type="ECO:0000256" key="13">
    <source>
        <dbReference type="SAM" id="MobiDB-lite"/>
    </source>
</evidence>
<dbReference type="InterPro" id="IPR034027">
    <property type="entry name" value="Reprolysin_adamalysin"/>
</dbReference>
<dbReference type="PROSITE" id="PS01186">
    <property type="entry name" value="EGF_2"/>
    <property type="match status" value="1"/>
</dbReference>
<dbReference type="GO" id="GO:0004222">
    <property type="term" value="F:metalloendopeptidase activity"/>
    <property type="evidence" value="ECO:0007669"/>
    <property type="project" value="InterPro"/>
</dbReference>
<dbReference type="SMART" id="SM00608">
    <property type="entry name" value="ACR"/>
    <property type="match status" value="1"/>
</dbReference>
<dbReference type="InterPro" id="IPR001590">
    <property type="entry name" value="Peptidase_M12B"/>
</dbReference>
<dbReference type="Gene3D" id="4.10.70.10">
    <property type="entry name" value="Disintegrin domain"/>
    <property type="match status" value="1"/>
</dbReference>
<evidence type="ECO:0000256" key="11">
    <source>
        <dbReference type="PROSITE-ProRule" id="PRU00076"/>
    </source>
</evidence>
<dbReference type="SMART" id="SM00050">
    <property type="entry name" value="DISIN"/>
    <property type="match status" value="1"/>
</dbReference>
<keyword evidence="9 11" id="KW-1015">Disulfide bond</keyword>
<dbReference type="InterPro" id="IPR000742">
    <property type="entry name" value="EGF"/>
</dbReference>
<evidence type="ECO:0000256" key="3">
    <source>
        <dbReference type="ARBA" id="ARBA00022692"/>
    </source>
</evidence>
<dbReference type="RefSeq" id="XP_028968697.1">
    <property type="nucleotide sequence ID" value="XM_029112864.1"/>
</dbReference>
<keyword evidence="11" id="KW-0245">EGF-like domain</keyword>
<keyword evidence="12" id="KW-0479">Metal-binding</keyword>
<dbReference type="PROSITE" id="PS50214">
    <property type="entry name" value="DISINTEGRIN_2"/>
    <property type="match status" value="1"/>
</dbReference>
<reference evidence="19" key="1">
    <citation type="submission" date="2025-08" db="UniProtKB">
        <authorList>
            <consortium name="RefSeq"/>
        </authorList>
    </citation>
    <scope>IDENTIFICATION</scope>
</reference>
<dbReference type="FunFam" id="4.10.70.10:FF:000003">
    <property type="entry name" value="Disintegrin and metalloproteinase domain-containing protein 17"/>
    <property type="match status" value="1"/>
</dbReference>
<evidence type="ECO:0000256" key="7">
    <source>
        <dbReference type="ARBA" id="ARBA00023049"/>
    </source>
</evidence>
<keyword evidence="7" id="KW-0482">Metalloprotease</keyword>
<feature type="region of interest" description="Disordered" evidence="13">
    <location>
        <begin position="603"/>
        <end position="696"/>
    </location>
</feature>
<keyword evidence="3 14" id="KW-0812">Transmembrane</keyword>
<feature type="compositionally biased region" description="Polar residues" evidence="13">
    <location>
        <begin position="674"/>
        <end position="687"/>
    </location>
</feature>
<protein>
    <submittedName>
        <fullName evidence="19">Zinc metalloproteinase-disintegrin-like atrolysin-A</fullName>
    </submittedName>
</protein>
<dbReference type="PANTHER" id="PTHR11905">
    <property type="entry name" value="ADAM A DISINTEGRIN AND METALLOPROTEASE DOMAIN"/>
    <property type="match status" value="1"/>
</dbReference>
<dbReference type="CDD" id="cd04269">
    <property type="entry name" value="ZnMc_adamalysin_II_like"/>
    <property type="match status" value="1"/>
</dbReference>
<keyword evidence="6 14" id="KW-1133">Transmembrane helix</keyword>
<evidence type="ECO:0000313" key="18">
    <source>
        <dbReference type="Proteomes" id="UP000694867"/>
    </source>
</evidence>
<dbReference type="InterPro" id="IPR036436">
    <property type="entry name" value="Disintegrin_dom_sf"/>
</dbReference>
<feature type="region of interest" description="Disordered" evidence="13">
    <location>
        <begin position="555"/>
        <end position="582"/>
    </location>
</feature>
<proteinExistence type="predicted"/>
<dbReference type="AlphaFoldDB" id="A0AAJ7SJ35"/>
<feature type="disulfide bond" evidence="11">
    <location>
        <begin position="457"/>
        <end position="466"/>
    </location>
</feature>
<keyword evidence="18" id="KW-1185">Reference proteome</keyword>
<sequence>MVIVHDYRQFVKFGRDEKKLFERSKQVANIVNALYAPLNIFVVLVGVRVWSQRDEIEVDINAEKTLDNFLRYRMEVLAKSIPNDNAQLVTDLTFEKDVVGKALKGPICTYQYSGGVNKDHHESVAVVAATIAHELGHNFGMEHDDLGSCHCPQSRCIMFPASNAMVPPTAWSSCSMNAIHEAFSQHMDHCLLNVPTKIVGASCGNGIVEDGEECDCGPENFCTTKCCNPKTCKLNEGATCGHGECCDLATCLPRRAGVKCRDQDGECDLSEHCDGKSHFCPRNVFKANGEKCGDGDAYCYMGSCASHNMQCKKLWGQTGHVGHRACFSVNVNGTQIGNCGYDKIRKGYAKCKQKDIMCGTLHCTYVTERLEYGMLSASKLSRFFLRTEKETHTCRSAMVDLGPTDPDPGQAPDGAACGVNQACLSARCVELAQLASPPCEYSCFGHGICNHLGHCHCDPGYAPPYCNFPGKGGSVDSGPTTNPEEETYTVTIILSVVFLGVTPLVLFFIAWTIFSKKDLISKYRLRRRKLAVKHAARQGPLLNLYDKSQISKPVFTKAPPTNGVHKGSVQPINQPQAQNHHQVQQPVLNGIVKMVETTNLDVEHQSQIRPARPAPPPPPGKARAPTQNVQNADNATANNLKRTKSSNNSIRRPSAPPPPKPSPLYENMEALRAQMNNELKTAVNTQKAGDESHPLV</sequence>
<keyword evidence="4" id="KW-0378">Hydrolase</keyword>
<feature type="binding site" evidence="12">
    <location>
        <position position="137"/>
    </location>
    <ligand>
        <name>Zn(2+)</name>
        <dbReference type="ChEBI" id="CHEBI:29105"/>
        <note>catalytic</note>
    </ligand>
</feature>
<feature type="compositionally biased region" description="Low complexity" evidence="13">
    <location>
        <begin position="573"/>
        <end position="582"/>
    </location>
</feature>
<dbReference type="Proteomes" id="UP000694867">
    <property type="component" value="Unplaced"/>
</dbReference>
<evidence type="ECO:0000256" key="8">
    <source>
        <dbReference type="ARBA" id="ARBA00023136"/>
    </source>
</evidence>
<dbReference type="PANTHER" id="PTHR11905:SF159">
    <property type="entry name" value="ADAM METALLOPROTEASE"/>
    <property type="match status" value="1"/>
</dbReference>
<dbReference type="SUPFAM" id="SSF55486">
    <property type="entry name" value="Metalloproteases ('zincins'), catalytic domain"/>
    <property type="match status" value="1"/>
</dbReference>
<dbReference type="InterPro" id="IPR024079">
    <property type="entry name" value="MetalloPept_cat_dom_sf"/>
</dbReference>
<evidence type="ECO:0000259" key="16">
    <source>
        <dbReference type="PROSITE" id="PS50214"/>
    </source>
</evidence>
<feature type="disulfide bond" evidence="12">
    <location>
        <begin position="151"/>
        <end position="156"/>
    </location>
</feature>
<dbReference type="CTD" id="3772109"/>
<dbReference type="FunFam" id="3.40.390.10:FF:000002">
    <property type="entry name" value="Disintegrin and metalloproteinase domain-containing protein 22"/>
    <property type="match status" value="1"/>
</dbReference>
<evidence type="ECO:0000256" key="6">
    <source>
        <dbReference type="ARBA" id="ARBA00022989"/>
    </source>
</evidence>
<evidence type="ECO:0000256" key="10">
    <source>
        <dbReference type="PROSITE-ProRule" id="PRU00068"/>
    </source>
</evidence>
<evidence type="ECO:0000256" key="14">
    <source>
        <dbReference type="SAM" id="Phobius"/>
    </source>
</evidence>
<dbReference type="Pfam" id="PF00200">
    <property type="entry name" value="Disintegrin"/>
    <property type="match status" value="1"/>
</dbReference>
<dbReference type="InterPro" id="IPR001762">
    <property type="entry name" value="Disintegrin_dom"/>
</dbReference>
<feature type="domain" description="Peptidase M12B" evidence="17">
    <location>
        <begin position="1"/>
        <end position="195"/>
    </location>
</feature>
<evidence type="ECO:0000256" key="5">
    <source>
        <dbReference type="ARBA" id="ARBA00022833"/>
    </source>
</evidence>
<feature type="domain" description="EGF-like" evidence="15">
    <location>
        <begin position="435"/>
        <end position="467"/>
    </location>
</feature>
<feature type="transmembrane region" description="Helical" evidence="14">
    <location>
        <begin position="27"/>
        <end position="50"/>
    </location>
</feature>
<dbReference type="GO" id="GO:0006509">
    <property type="term" value="P:membrane protein ectodomain proteolysis"/>
    <property type="evidence" value="ECO:0007669"/>
    <property type="project" value="TreeGrafter"/>
</dbReference>
<name>A0AAJ7SJ35_9ACAR</name>
<organism evidence="18 19">
    <name type="scientific">Galendromus occidentalis</name>
    <name type="common">western predatory mite</name>
    <dbReference type="NCBI Taxonomy" id="34638"/>
    <lineage>
        <taxon>Eukaryota</taxon>
        <taxon>Metazoa</taxon>
        <taxon>Ecdysozoa</taxon>
        <taxon>Arthropoda</taxon>
        <taxon>Chelicerata</taxon>
        <taxon>Arachnida</taxon>
        <taxon>Acari</taxon>
        <taxon>Parasitiformes</taxon>
        <taxon>Mesostigmata</taxon>
        <taxon>Gamasina</taxon>
        <taxon>Phytoseioidea</taxon>
        <taxon>Phytoseiidae</taxon>
        <taxon>Typhlodrominae</taxon>
        <taxon>Galendromus</taxon>
    </lineage>
</organism>
<keyword evidence="2" id="KW-0645">Protease</keyword>
<dbReference type="KEGG" id="goe:100906612"/>
<dbReference type="Gene3D" id="3.40.390.10">
    <property type="entry name" value="Collagenase (Catalytic Domain)"/>
    <property type="match status" value="1"/>
</dbReference>
<feature type="domain" description="Disintegrin" evidence="16">
    <location>
        <begin position="200"/>
        <end position="288"/>
    </location>
</feature>
<evidence type="ECO:0000256" key="1">
    <source>
        <dbReference type="ARBA" id="ARBA00004167"/>
    </source>
</evidence>
<evidence type="ECO:0000259" key="17">
    <source>
        <dbReference type="PROSITE" id="PS50215"/>
    </source>
</evidence>
<keyword evidence="8 14" id="KW-0472">Membrane</keyword>
<dbReference type="Pfam" id="PF08516">
    <property type="entry name" value="ADAM_CR"/>
    <property type="match status" value="1"/>
</dbReference>
<dbReference type="InterPro" id="IPR006586">
    <property type="entry name" value="ADAM_Cys-rich"/>
</dbReference>
<keyword evidence="5 12" id="KW-0862">Zinc</keyword>
<accession>A0AAJ7SJ35</accession>
<dbReference type="GeneID" id="100906612"/>
<feature type="compositionally biased region" description="Polar residues" evidence="13">
    <location>
        <begin position="626"/>
        <end position="640"/>
    </location>
</feature>
<feature type="disulfide bond" evidence="11">
    <location>
        <begin position="439"/>
        <end position="449"/>
    </location>
</feature>
<comment type="subcellular location">
    <subcellularLocation>
        <location evidence="1">Membrane</location>
        <topology evidence="1">Single-pass membrane protein</topology>
    </subcellularLocation>
</comment>
<feature type="binding site" evidence="12">
    <location>
        <position position="133"/>
    </location>
    <ligand>
        <name>Zn(2+)</name>
        <dbReference type="ChEBI" id="CHEBI:29105"/>
        <note>catalytic</note>
    </ligand>
</feature>
<feature type="binding site" evidence="12">
    <location>
        <position position="143"/>
    </location>
    <ligand>
        <name>Zn(2+)</name>
        <dbReference type="ChEBI" id="CHEBI:29105"/>
        <note>catalytic</note>
    </ligand>
</feature>
<dbReference type="PROSITE" id="PS50215">
    <property type="entry name" value="ADAM_MEPRO"/>
    <property type="match status" value="1"/>
</dbReference>
<gene>
    <name evidence="19" type="primary">LOC100906612</name>
</gene>
<evidence type="ECO:0000256" key="12">
    <source>
        <dbReference type="PROSITE-ProRule" id="PRU00276"/>
    </source>
</evidence>
<dbReference type="Pfam" id="PF01421">
    <property type="entry name" value="Reprolysin"/>
    <property type="match status" value="1"/>
</dbReference>
<feature type="transmembrane region" description="Helical" evidence="14">
    <location>
        <begin position="492"/>
        <end position="514"/>
    </location>
</feature>